<evidence type="ECO:0000313" key="19">
    <source>
        <dbReference type="EMBL" id="GAJ28246.1"/>
    </source>
</evidence>
<gene>
    <name evidence="19" type="ORF">Amme_016_029</name>
</gene>
<dbReference type="CDD" id="cd10839">
    <property type="entry name" value="cpPDZ1_DegP-like"/>
    <property type="match status" value="1"/>
</dbReference>
<evidence type="ECO:0000256" key="16">
    <source>
        <dbReference type="SAM" id="MobiDB-lite"/>
    </source>
</evidence>
<feature type="active site" description="Charge relay system" evidence="14">
    <location>
        <position position="147"/>
    </location>
</feature>
<dbReference type="EC" id="3.4.21.107" evidence="4"/>
<dbReference type="SUPFAM" id="SSF50156">
    <property type="entry name" value="PDZ domain-like"/>
    <property type="match status" value="2"/>
</dbReference>
<evidence type="ECO:0000256" key="11">
    <source>
        <dbReference type="ARBA" id="ARBA00022825"/>
    </source>
</evidence>
<dbReference type="GO" id="GO:0042597">
    <property type="term" value="C:periplasmic space"/>
    <property type="evidence" value="ECO:0007669"/>
    <property type="project" value="UniProtKB-SubCell"/>
</dbReference>
<sequence length="518" mass="54335">MTQHSLPRRLSMITLCGATVLSSPLVSSPAVAEGETPAAAPPVVSASRPVPESFADLAARLLPAVVNVSISATLKPGDGDDDDDDGPDGSPGDGPQIPEFPPGSPMEKFFHDFMNRKPSPDAPPRKMQALGSGFIISPDGYIVTNNHVVKDADQVSVTLQDDTVLKARIVGRDSRTDLAVIKVDAPHPLPTVAFGNSDAARVGDWVLAIGNPFGLSGTVTAGIVSSRGRSIEHDAYDDFIQTDAPINRGNSGGPLFNLKGEVIGINTAIYSPSGGSIGIGFSIPSNDARGVIEQLRNLGHVQRGWLGVRVQDVTHDIAESLGLPSLKGAMVAGIESKSPAEEAGIKPGDVINKLNGEAVDGKSLPRLVAAIPPGSKAAFGIWRKGSALTLDVTLKPSPEAPDLPPTAPRKDETAKKTIKLADLGLTLGMIDDAARQKYHLTDSQRGVLVTAVAPDSPAAERGLEAGNLVTEVQQVEVDSPEALSREIDRARDAKRHSVLLLVQDSDGMRWVPLPLDKS</sequence>
<dbReference type="GO" id="GO:0006508">
    <property type="term" value="P:proteolysis"/>
    <property type="evidence" value="ECO:0007669"/>
    <property type="project" value="UniProtKB-KW"/>
</dbReference>
<keyword evidence="10" id="KW-0378">Hydrolase</keyword>
<reference evidence="19 20" key="2">
    <citation type="journal article" date="2014" name="FEMS Microbiol. Lett.">
        <title>Draft genomic DNA sequence of the facultatively methylotrophic bacterium Acidomonas methanolica type strain MB58.</title>
        <authorList>
            <person name="Higashiura N."/>
            <person name="Hadano H."/>
            <person name="Hirakawa H."/>
            <person name="Matsutani M."/>
            <person name="Takabe S."/>
            <person name="Matsushita K."/>
            <person name="Azuma Y."/>
        </authorList>
    </citation>
    <scope>NUCLEOTIDE SEQUENCE [LARGE SCALE GENOMIC DNA]</scope>
    <source>
        <strain evidence="19 20">MB58</strain>
    </source>
</reference>
<comment type="catalytic activity">
    <reaction evidence="1">
        <text>Acts on substrates that are at least partially unfolded. The cleavage site P1 residue is normally between a pair of hydrophobic residues, such as Val-|-Val.</text>
        <dbReference type="EC" id="3.4.21.107"/>
    </reaction>
</comment>
<evidence type="ECO:0000256" key="14">
    <source>
        <dbReference type="PIRSR" id="PIRSR611782-1"/>
    </source>
</evidence>
<evidence type="ECO:0000256" key="17">
    <source>
        <dbReference type="SAM" id="SignalP"/>
    </source>
</evidence>
<evidence type="ECO:0000256" key="6">
    <source>
        <dbReference type="ARBA" id="ARBA00022670"/>
    </source>
</evidence>
<comment type="similarity">
    <text evidence="3">Belongs to the peptidase S1C family.</text>
</comment>
<evidence type="ECO:0000256" key="8">
    <source>
        <dbReference type="ARBA" id="ARBA00022737"/>
    </source>
</evidence>
<feature type="domain" description="PDZ" evidence="18">
    <location>
        <begin position="295"/>
        <end position="371"/>
    </location>
</feature>
<dbReference type="Gene3D" id="2.40.10.120">
    <property type="match status" value="1"/>
</dbReference>
<keyword evidence="20" id="KW-1185">Reference proteome</keyword>
<feature type="binding site" evidence="15">
    <location>
        <position position="147"/>
    </location>
    <ligand>
        <name>substrate</name>
    </ligand>
</feature>
<dbReference type="InterPro" id="IPR009003">
    <property type="entry name" value="Peptidase_S1_PA"/>
</dbReference>
<evidence type="ECO:0000256" key="10">
    <source>
        <dbReference type="ARBA" id="ARBA00022801"/>
    </source>
</evidence>
<dbReference type="PRINTS" id="PR00834">
    <property type="entry name" value="PROTEASES2C"/>
</dbReference>
<dbReference type="Proteomes" id="UP000019760">
    <property type="component" value="Unassembled WGS sequence"/>
</dbReference>
<dbReference type="NCBIfam" id="TIGR02037">
    <property type="entry name" value="degP_htrA_DO"/>
    <property type="match status" value="1"/>
</dbReference>
<organism evidence="19 20">
    <name type="scientific">Acidomonas methanolica NBRC 104435</name>
    <dbReference type="NCBI Taxonomy" id="1231351"/>
    <lineage>
        <taxon>Bacteria</taxon>
        <taxon>Pseudomonadati</taxon>
        <taxon>Pseudomonadota</taxon>
        <taxon>Alphaproteobacteria</taxon>
        <taxon>Acetobacterales</taxon>
        <taxon>Acetobacteraceae</taxon>
        <taxon>Acidomonas</taxon>
    </lineage>
</organism>
<dbReference type="SMART" id="SM00228">
    <property type="entry name" value="PDZ"/>
    <property type="match status" value="2"/>
</dbReference>
<keyword evidence="6" id="KW-0645">Protease</keyword>
<dbReference type="InterPro" id="IPR001940">
    <property type="entry name" value="Peptidase_S1C"/>
</dbReference>
<keyword evidence="7 17" id="KW-0732">Signal</keyword>
<feature type="active site" description="Charge relay system" evidence="14">
    <location>
        <position position="177"/>
    </location>
</feature>
<evidence type="ECO:0000256" key="7">
    <source>
        <dbReference type="ARBA" id="ARBA00022729"/>
    </source>
</evidence>
<dbReference type="Pfam" id="PF13180">
    <property type="entry name" value="PDZ_2"/>
    <property type="match status" value="1"/>
</dbReference>
<name>A0A023D378_ACIMT</name>
<keyword evidence="12" id="KW-0346">Stress response</keyword>
<evidence type="ECO:0000256" key="2">
    <source>
        <dbReference type="ARBA" id="ARBA00004418"/>
    </source>
</evidence>
<feature type="signal peptide" evidence="17">
    <location>
        <begin position="1"/>
        <end position="32"/>
    </location>
</feature>
<dbReference type="Pfam" id="PF13365">
    <property type="entry name" value="Trypsin_2"/>
    <property type="match status" value="1"/>
</dbReference>
<dbReference type="RefSeq" id="WP_052511681.1">
    <property type="nucleotide sequence ID" value="NZ_BAND01000016.1"/>
</dbReference>
<evidence type="ECO:0000256" key="15">
    <source>
        <dbReference type="PIRSR" id="PIRSR611782-2"/>
    </source>
</evidence>
<dbReference type="Gene3D" id="2.30.42.10">
    <property type="match status" value="2"/>
</dbReference>
<dbReference type="PANTHER" id="PTHR22939">
    <property type="entry name" value="SERINE PROTEASE FAMILY S1C HTRA-RELATED"/>
    <property type="match status" value="1"/>
</dbReference>
<dbReference type="GO" id="GO:0004252">
    <property type="term" value="F:serine-type endopeptidase activity"/>
    <property type="evidence" value="ECO:0007669"/>
    <property type="project" value="InterPro"/>
</dbReference>
<evidence type="ECO:0000313" key="20">
    <source>
        <dbReference type="Proteomes" id="UP000019760"/>
    </source>
</evidence>
<reference evidence="20" key="1">
    <citation type="journal article" date="2014" name="FEMS Microbiol. Lett.">
        <title>Draft Genomic DNA Sequence of the Facultatively Methylotrophic Bacterium Acidomonas methanolica type strain MB58.</title>
        <authorList>
            <person name="Higashiura N."/>
            <person name="Hadano H."/>
            <person name="Hirakawa H."/>
            <person name="Matsutani M."/>
            <person name="Takabe S."/>
            <person name="Matsushita K."/>
            <person name="Azuma Y."/>
        </authorList>
    </citation>
    <scope>NUCLEOTIDE SEQUENCE [LARGE SCALE GENOMIC DNA]</scope>
    <source>
        <strain evidence="20">MB58</strain>
    </source>
</reference>
<dbReference type="AlphaFoldDB" id="A0A023D378"/>
<keyword evidence="8" id="KW-0677">Repeat</keyword>
<comment type="subcellular location">
    <subcellularLocation>
        <location evidence="2">Periplasm</location>
    </subcellularLocation>
</comment>
<dbReference type="PROSITE" id="PS50106">
    <property type="entry name" value="PDZ"/>
    <property type="match status" value="2"/>
</dbReference>
<evidence type="ECO:0000256" key="12">
    <source>
        <dbReference type="ARBA" id="ARBA00023016"/>
    </source>
</evidence>
<evidence type="ECO:0000256" key="4">
    <source>
        <dbReference type="ARBA" id="ARBA00013035"/>
    </source>
</evidence>
<dbReference type="InterPro" id="IPR011782">
    <property type="entry name" value="Pept_S1C_Do"/>
</dbReference>
<dbReference type="FunFam" id="2.40.10.120:FF:000007">
    <property type="entry name" value="Periplasmic serine endoprotease DegP-like"/>
    <property type="match status" value="1"/>
</dbReference>
<protein>
    <recommendedName>
        <fullName evidence="5">Probable periplasmic serine endoprotease DegP-like</fullName>
        <ecNumber evidence="4">3.4.21.107</ecNumber>
    </recommendedName>
    <alternativeName>
        <fullName evidence="13">Protease Do</fullName>
    </alternativeName>
</protein>
<feature type="chain" id="PRO_5038485876" description="Probable periplasmic serine endoprotease DegP-like" evidence="17">
    <location>
        <begin position="33"/>
        <end position="518"/>
    </location>
</feature>
<evidence type="ECO:0000256" key="9">
    <source>
        <dbReference type="ARBA" id="ARBA00022764"/>
    </source>
</evidence>
<evidence type="ECO:0000259" key="18">
    <source>
        <dbReference type="PROSITE" id="PS50106"/>
    </source>
</evidence>
<dbReference type="InterPro" id="IPR036034">
    <property type="entry name" value="PDZ_sf"/>
</dbReference>
<accession>A0A023D378</accession>
<dbReference type="PANTHER" id="PTHR22939:SF130">
    <property type="entry name" value="PERIPLASMIC SERINE ENDOPROTEASE DEGP-LIKE-RELATED"/>
    <property type="match status" value="1"/>
</dbReference>
<feature type="domain" description="PDZ" evidence="18">
    <location>
        <begin position="423"/>
        <end position="479"/>
    </location>
</feature>
<dbReference type="EMBL" id="BAND01000016">
    <property type="protein sequence ID" value="GAJ28246.1"/>
    <property type="molecule type" value="Genomic_DNA"/>
</dbReference>
<evidence type="ECO:0000256" key="13">
    <source>
        <dbReference type="ARBA" id="ARBA00032850"/>
    </source>
</evidence>
<evidence type="ECO:0000256" key="3">
    <source>
        <dbReference type="ARBA" id="ARBA00010541"/>
    </source>
</evidence>
<dbReference type="OrthoDB" id="9758917at2"/>
<proteinExistence type="inferred from homology"/>
<feature type="region of interest" description="Disordered" evidence="16">
    <location>
        <begin position="72"/>
        <end position="107"/>
    </location>
</feature>
<feature type="binding site" evidence="15">
    <location>
        <position position="177"/>
    </location>
    <ligand>
        <name>substrate</name>
    </ligand>
</feature>
<feature type="active site" description="Charge relay system" evidence="14">
    <location>
        <position position="251"/>
    </location>
</feature>
<dbReference type="InterPro" id="IPR001478">
    <property type="entry name" value="PDZ"/>
</dbReference>
<feature type="binding site" evidence="15">
    <location>
        <begin position="249"/>
        <end position="251"/>
    </location>
    <ligand>
        <name>substrate</name>
    </ligand>
</feature>
<comment type="caution">
    <text evidence="19">The sequence shown here is derived from an EMBL/GenBank/DDBJ whole genome shotgun (WGS) entry which is preliminary data.</text>
</comment>
<evidence type="ECO:0000256" key="1">
    <source>
        <dbReference type="ARBA" id="ARBA00001772"/>
    </source>
</evidence>
<keyword evidence="9" id="KW-0574">Periplasm</keyword>
<keyword evidence="11" id="KW-0720">Serine protease</keyword>
<evidence type="ECO:0000256" key="5">
    <source>
        <dbReference type="ARBA" id="ARBA00013958"/>
    </source>
</evidence>
<dbReference type="SUPFAM" id="SSF50494">
    <property type="entry name" value="Trypsin-like serine proteases"/>
    <property type="match status" value="1"/>
</dbReference>